<gene>
    <name evidence="1" type="ORF">S01H4_56287</name>
</gene>
<sequence>GPGEQAENMVLFTEKYNKQSGESATRDLTRSMIERAYDIGYIQRDQAIEYLDGMGYDTDEVTFIIGFIDADRALSSGGDWLTLLKNQLTTGLRTREEIEQKLADLGFDGQAVTHYADLFAAWAEEPTKTPSKTDVKSWLAAEVISEVGARELLKNMGHTQEHIDNYITTWAGGPARYEEWREKQIEIEERLRSG</sequence>
<comment type="caution">
    <text evidence="1">The sequence shown here is derived from an EMBL/GenBank/DDBJ whole genome shotgun (WGS) entry which is preliminary data.</text>
</comment>
<protein>
    <submittedName>
        <fullName evidence="1">Uncharacterized protein</fullName>
    </submittedName>
</protein>
<reference evidence="1" key="1">
    <citation type="journal article" date="2014" name="Front. Microbiol.">
        <title>High frequency of phylogenetically diverse reductive dehalogenase-homologous genes in deep subseafloor sedimentary metagenomes.</title>
        <authorList>
            <person name="Kawai M."/>
            <person name="Futagami T."/>
            <person name="Toyoda A."/>
            <person name="Takaki Y."/>
            <person name="Nishi S."/>
            <person name="Hori S."/>
            <person name="Arai W."/>
            <person name="Tsubouchi T."/>
            <person name="Morono Y."/>
            <person name="Uchiyama I."/>
            <person name="Ito T."/>
            <person name="Fujiyama A."/>
            <person name="Inagaki F."/>
            <person name="Takami H."/>
        </authorList>
    </citation>
    <scope>NUCLEOTIDE SEQUENCE</scope>
    <source>
        <strain evidence="1">Expedition CK06-06</strain>
    </source>
</reference>
<dbReference type="AlphaFoldDB" id="X1EVN5"/>
<dbReference type="EMBL" id="BART01032599">
    <property type="protein sequence ID" value="GAH12678.1"/>
    <property type="molecule type" value="Genomic_DNA"/>
</dbReference>
<organism evidence="1">
    <name type="scientific">marine sediment metagenome</name>
    <dbReference type="NCBI Taxonomy" id="412755"/>
    <lineage>
        <taxon>unclassified sequences</taxon>
        <taxon>metagenomes</taxon>
        <taxon>ecological metagenomes</taxon>
    </lineage>
</organism>
<evidence type="ECO:0000313" key="1">
    <source>
        <dbReference type="EMBL" id="GAH12678.1"/>
    </source>
</evidence>
<proteinExistence type="predicted"/>
<name>X1EVN5_9ZZZZ</name>
<accession>X1EVN5</accession>
<feature type="non-terminal residue" evidence="1">
    <location>
        <position position="1"/>
    </location>
</feature>